<dbReference type="PROSITE" id="PS50943">
    <property type="entry name" value="HTH_CROC1"/>
    <property type="match status" value="1"/>
</dbReference>
<dbReference type="Pfam" id="PF01381">
    <property type="entry name" value="HTH_3"/>
    <property type="match status" value="1"/>
</dbReference>
<evidence type="ECO:0000313" key="6">
    <source>
        <dbReference type="Proteomes" id="UP000590225"/>
    </source>
</evidence>
<feature type="domain" description="HTH cro/C1-type" evidence="4">
    <location>
        <begin position="16"/>
        <end position="70"/>
    </location>
</feature>
<proteinExistence type="predicted"/>
<dbReference type="GO" id="GO:0003700">
    <property type="term" value="F:DNA-binding transcription factor activity"/>
    <property type="evidence" value="ECO:0007669"/>
    <property type="project" value="TreeGrafter"/>
</dbReference>
<organism evidence="5 6">
    <name type="scientific">Curtobacterium pusillum</name>
    <dbReference type="NCBI Taxonomy" id="69373"/>
    <lineage>
        <taxon>Bacteria</taxon>
        <taxon>Bacillati</taxon>
        <taxon>Actinomycetota</taxon>
        <taxon>Actinomycetes</taxon>
        <taxon>Micrococcales</taxon>
        <taxon>Microbacteriaceae</taxon>
        <taxon>Curtobacterium</taxon>
    </lineage>
</organism>
<dbReference type="CDD" id="cd00093">
    <property type="entry name" value="HTH_XRE"/>
    <property type="match status" value="1"/>
</dbReference>
<accession>A0AAW3T893</accession>
<evidence type="ECO:0000256" key="2">
    <source>
        <dbReference type="ARBA" id="ARBA00023125"/>
    </source>
</evidence>
<dbReference type="InterPro" id="IPR050807">
    <property type="entry name" value="TransReg_Diox_bact_type"/>
</dbReference>
<evidence type="ECO:0000259" key="4">
    <source>
        <dbReference type="PROSITE" id="PS50943"/>
    </source>
</evidence>
<dbReference type="InterPro" id="IPR010982">
    <property type="entry name" value="Lambda_DNA-bd_dom_sf"/>
</dbReference>
<dbReference type="EMBL" id="JACGXP010000003">
    <property type="protein sequence ID" value="MBA8991156.1"/>
    <property type="molecule type" value="Genomic_DNA"/>
</dbReference>
<dbReference type="AlphaFoldDB" id="A0AAW3T893"/>
<sequence>MSSSRSLDAARVGQWVRHVRTERGFTLDVLGQACGLPPSQLSMIENGLREPRVSVLGRIADALGTDIPTLTRSDAPSERAHLELELARLQASPVAERLGIPRLDVRRSVPDDVLRTVVALHGALGQQVREASATQAAGRLAMIALRLEGQAQDNYLEAVEDRAAELMASVERPPGPLTHHTVSRLAEHLGYRLVHADDLPASTRTVTDREHGVIYLPPAATPGAHGLRSLSLQALAHRVLEHREPTDYADFLRQRIEITAFAAACLIPRDTAVPFLRDAKGRRDIALEDLRDAYGVTHEAAAHRFTSLATKFLDIPVHFLRVRRSGAIVKGYENDGIAFPVDTDGGIVGQVVCAKWAARTAFVHRNRSREHYQYTDTPTGTFWCSVQTGTSEDEFSITLGTPFAHARWFRGRETGVRRTSTCPDPTCCRRPEPELVRRWHDSAWPSAKLGEHVLAPLPTGRFPGVDDGEVYRFLESHAQAWD</sequence>
<dbReference type="SMART" id="SM00530">
    <property type="entry name" value="HTH_XRE"/>
    <property type="match status" value="1"/>
</dbReference>
<dbReference type="PANTHER" id="PTHR46797">
    <property type="entry name" value="HTH-TYPE TRANSCRIPTIONAL REGULATOR"/>
    <property type="match status" value="1"/>
</dbReference>
<evidence type="ECO:0000313" key="5">
    <source>
        <dbReference type="EMBL" id="MBA8991156.1"/>
    </source>
</evidence>
<protein>
    <submittedName>
        <fullName evidence="5">Transcriptional regulator</fullName>
    </submittedName>
</protein>
<keyword evidence="2" id="KW-0238">DNA-binding</keyword>
<dbReference type="SUPFAM" id="SSF47413">
    <property type="entry name" value="lambda repressor-like DNA-binding domains"/>
    <property type="match status" value="1"/>
</dbReference>
<name>A0AAW3T893_9MICO</name>
<evidence type="ECO:0000256" key="3">
    <source>
        <dbReference type="ARBA" id="ARBA00023163"/>
    </source>
</evidence>
<dbReference type="Gene3D" id="1.10.260.40">
    <property type="entry name" value="lambda repressor-like DNA-binding domains"/>
    <property type="match status" value="1"/>
</dbReference>
<evidence type="ECO:0000256" key="1">
    <source>
        <dbReference type="ARBA" id="ARBA00023015"/>
    </source>
</evidence>
<reference evidence="5 6" key="1">
    <citation type="submission" date="2020-07" db="EMBL/GenBank/DDBJ databases">
        <title>Above-ground endophytic microbial communities from plants in different locations in the United States.</title>
        <authorList>
            <person name="Frank C."/>
        </authorList>
    </citation>
    <scope>NUCLEOTIDE SEQUENCE [LARGE SCALE GENOMIC DNA]</scope>
    <source>
        <strain evidence="5 6">WPL5_2</strain>
    </source>
</reference>
<dbReference type="InterPro" id="IPR001387">
    <property type="entry name" value="Cro/C1-type_HTH"/>
</dbReference>
<dbReference type="Proteomes" id="UP000590225">
    <property type="component" value="Unassembled WGS sequence"/>
</dbReference>
<dbReference type="RefSeq" id="WP_182516343.1">
    <property type="nucleotide sequence ID" value="NZ_JACGXP010000003.1"/>
</dbReference>
<keyword evidence="3" id="KW-0804">Transcription</keyword>
<gene>
    <name evidence="5" type="ORF">FHW23_002421</name>
</gene>
<dbReference type="PANTHER" id="PTHR46797:SF23">
    <property type="entry name" value="HTH-TYPE TRANSCRIPTIONAL REGULATOR SUTR"/>
    <property type="match status" value="1"/>
</dbReference>
<dbReference type="GO" id="GO:0003677">
    <property type="term" value="F:DNA binding"/>
    <property type="evidence" value="ECO:0007669"/>
    <property type="project" value="UniProtKB-KW"/>
</dbReference>
<dbReference type="GO" id="GO:0005829">
    <property type="term" value="C:cytosol"/>
    <property type="evidence" value="ECO:0007669"/>
    <property type="project" value="TreeGrafter"/>
</dbReference>
<comment type="caution">
    <text evidence="5">The sequence shown here is derived from an EMBL/GenBank/DDBJ whole genome shotgun (WGS) entry which is preliminary data.</text>
</comment>
<keyword evidence="1" id="KW-0805">Transcription regulation</keyword>